<feature type="domain" description="Di19 zinc-binding" evidence="2">
    <location>
        <begin position="41"/>
        <end position="93"/>
    </location>
</feature>
<reference evidence="4" key="2">
    <citation type="journal article" date="2022" name="Hortic Res">
        <title>The genome of Dioscorea zingiberensis sheds light on the biosynthesis, origin and evolution of the medicinally important diosgenin saponins.</title>
        <authorList>
            <person name="Li Y."/>
            <person name="Tan C."/>
            <person name="Li Z."/>
            <person name="Guo J."/>
            <person name="Li S."/>
            <person name="Chen X."/>
            <person name="Wang C."/>
            <person name="Dai X."/>
            <person name="Yang H."/>
            <person name="Song W."/>
            <person name="Hou L."/>
            <person name="Xu J."/>
            <person name="Tong Z."/>
            <person name="Xu A."/>
            <person name="Yuan X."/>
            <person name="Wang W."/>
            <person name="Yang Q."/>
            <person name="Chen L."/>
            <person name="Sun Z."/>
            <person name="Wang K."/>
            <person name="Pan B."/>
            <person name="Chen J."/>
            <person name="Bao Y."/>
            <person name="Liu F."/>
            <person name="Qi X."/>
            <person name="Gang D.R."/>
            <person name="Wen J."/>
            <person name="Li J."/>
        </authorList>
    </citation>
    <scope>NUCLEOTIDE SEQUENCE</scope>
    <source>
        <strain evidence="4">Dzin_1.0</strain>
    </source>
</reference>
<evidence type="ECO:0000313" key="5">
    <source>
        <dbReference type="Proteomes" id="UP001085076"/>
    </source>
</evidence>
<proteinExistence type="inferred from homology"/>
<dbReference type="PANTHER" id="PTHR31875:SF26">
    <property type="entry name" value="PROTEIN DEHYDRATION-INDUCED 19-RELATED"/>
    <property type="match status" value="1"/>
</dbReference>
<dbReference type="Pfam" id="PF14571">
    <property type="entry name" value="Di19_C"/>
    <property type="match status" value="1"/>
</dbReference>
<dbReference type="EMBL" id="JAGGNH010000004">
    <property type="protein sequence ID" value="KAJ0976326.1"/>
    <property type="molecule type" value="Genomic_DNA"/>
</dbReference>
<evidence type="ECO:0000259" key="3">
    <source>
        <dbReference type="Pfam" id="PF14571"/>
    </source>
</evidence>
<dbReference type="AlphaFoldDB" id="A0A9D5CMV1"/>
<accession>A0A9D5CMV1</accession>
<comment type="caution">
    <text evidence="4">The sequence shown here is derived from an EMBL/GenBank/DDBJ whole genome shotgun (WGS) entry which is preliminary data.</text>
</comment>
<dbReference type="PANTHER" id="PTHR31875">
    <property type="entry name" value="PROTEIN DEHYDRATION-INDUCED 19"/>
    <property type="match status" value="1"/>
</dbReference>
<dbReference type="OrthoDB" id="6270329at2759"/>
<evidence type="ECO:0000313" key="4">
    <source>
        <dbReference type="EMBL" id="KAJ0976326.1"/>
    </source>
</evidence>
<evidence type="ECO:0000259" key="2">
    <source>
        <dbReference type="Pfam" id="PF05605"/>
    </source>
</evidence>
<dbReference type="InterPro" id="IPR033347">
    <property type="entry name" value="Di19"/>
</dbReference>
<keyword evidence="5" id="KW-1185">Reference proteome</keyword>
<name>A0A9D5CMV1_9LILI</name>
<comment type="similarity">
    <text evidence="1">Belongs to the Di19 family.</text>
</comment>
<organism evidence="4 5">
    <name type="scientific">Dioscorea zingiberensis</name>
    <dbReference type="NCBI Taxonomy" id="325984"/>
    <lineage>
        <taxon>Eukaryota</taxon>
        <taxon>Viridiplantae</taxon>
        <taxon>Streptophyta</taxon>
        <taxon>Embryophyta</taxon>
        <taxon>Tracheophyta</taxon>
        <taxon>Spermatophyta</taxon>
        <taxon>Magnoliopsida</taxon>
        <taxon>Liliopsida</taxon>
        <taxon>Dioscoreales</taxon>
        <taxon>Dioscoreaceae</taxon>
        <taxon>Dioscorea</taxon>
    </lineage>
</organism>
<sequence length="226" mass="25124">MEADSWARFSVKRQQSALQSRHDLYLGFDEIDGGDDELRAEFPCPFCSEDFDIVGLCCHIDDEHPVEAKNGVCPLCTSRVGMDLVGHITMQHGSFFKISFHNSFQRRRRFRKGSSGSHSTFPFLRKDIREGNLQALLGGSSFAAASSNAAPDPLLSSFILNLPLVDSTKDIQIEALDEGSVTDKSSVEKVVESAEPSLSDKDQQERALRSKFVQELMLSTIFEDSL</sequence>
<evidence type="ECO:0000256" key="1">
    <source>
        <dbReference type="ARBA" id="ARBA00007109"/>
    </source>
</evidence>
<gene>
    <name evidence="4" type="ORF">J5N97_018291</name>
</gene>
<dbReference type="InterPro" id="IPR008598">
    <property type="entry name" value="Di19_Zn-bd"/>
</dbReference>
<dbReference type="InterPro" id="IPR027935">
    <property type="entry name" value="Di19_C"/>
</dbReference>
<protein>
    <submittedName>
        <fullName evidence="4">Uncharacterized protein</fullName>
    </submittedName>
</protein>
<reference evidence="4" key="1">
    <citation type="submission" date="2021-03" db="EMBL/GenBank/DDBJ databases">
        <authorList>
            <person name="Li Z."/>
            <person name="Yang C."/>
        </authorList>
    </citation>
    <scope>NUCLEOTIDE SEQUENCE</scope>
    <source>
        <strain evidence="4">Dzin_1.0</strain>
        <tissue evidence="4">Leaf</tissue>
    </source>
</reference>
<dbReference type="Pfam" id="PF05605">
    <property type="entry name" value="zf-Di19"/>
    <property type="match status" value="1"/>
</dbReference>
<feature type="domain" description="Di19 C-terminal" evidence="3">
    <location>
        <begin position="123"/>
        <end position="221"/>
    </location>
</feature>
<dbReference type="Proteomes" id="UP001085076">
    <property type="component" value="Miscellaneous, Linkage group lg04"/>
</dbReference>